<dbReference type="OrthoDB" id="3201069at2759"/>
<dbReference type="AlphaFoldDB" id="A0A067SWZ8"/>
<dbReference type="GO" id="GO:0005829">
    <property type="term" value="C:cytosol"/>
    <property type="evidence" value="ECO:0007669"/>
    <property type="project" value="GOC"/>
</dbReference>
<organism evidence="2 3">
    <name type="scientific">Galerina marginata (strain CBS 339.88)</name>
    <dbReference type="NCBI Taxonomy" id="685588"/>
    <lineage>
        <taxon>Eukaryota</taxon>
        <taxon>Fungi</taxon>
        <taxon>Dikarya</taxon>
        <taxon>Basidiomycota</taxon>
        <taxon>Agaricomycotina</taxon>
        <taxon>Agaricomycetes</taxon>
        <taxon>Agaricomycetidae</taxon>
        <taxon>Agaricales</taxon>
        <taxon>Agaricineae</taxon>
        <taxon>Strophariaceae</taxon>
        <taxon>Galerina</taxon>
    </lineage>
</organism>
<dbReference type="GO" id="GO:0006886">
    <property type="term" value="P:intracellular protein transport"/>
    <property type="evidence" value="ECO:0007669"/>
    <property type="project" value="UniProtKB-UniRule"/>
</dbReference>
<dbReference type="PROSITE" id="PS50236">
    <property type="entry name" value="CHCR"/>
    <property type="match status" value="1"/>
</dbReference>
<feature type="repeat" description="CHCR" evidence="1">
    <location>
        <begin position="5"/>
        <end position="144"/>
    </location>
</feature>
<proteinExistence type="predicted"/>
<gene>
    <name evidence="2" type="ORF">GALMADRAFT_141590</name>
</gene>
<name>A0A067SWZ8_GALM3</name>
<dbReference type="GO" id="GO:0032051">
    <property type="term" value="F:clathrin light chain binding"/>
    <property type="evidence" value="ECO:0007669"/>
    <property type="project" value="TreeGrafter"/>
</dbReference>
<dbReference type="Pfam" id="PF00637">
    <property type="entry name" value="Clathrin"/>
    <property type="match status" value="1"/>
</dbReference>
<dbReference type="STRING" id="685588.A0A067SWZ8"/>
<dbReference type="GO" id="GO:0030479">
    <property type="term" value="C:actin cortical patch"/>
    <property type="evidence" value="ECO:0007669"/>
    <property type="project" value="TreeGrafter"/>
</dbReference>
<dbReference type="InterPro" id="IPR000547">
    <property type="entry name" value="Clathrin_H-chain/VPS_repeat"/>
</dbReference>
<dbReference type="GO" id="GO:0006895">
    <property type="term" value="P:Golgi to endosome transport"/>
    <property type="evidence" value="ECO:0007669"/>
    <property type="project" value="TreeGrafter"/>
</dbReference>
<dbReference type="InterPro" id="IPR016024">
    <property type="entry name" value="ARM-type_fold"/>
</dbReference>
<sequence>MLFATRLVAGNFPMDELVHEVEQCNRLKLILPWIEARVQAGSEDPAVFNAIAKIYIDSDSDSNPEQFLKENNLYEPLVVGKFCEPRDPYLAYIAYAKRSHELVVITNDSSMFKQQARYFVEHCEPDLWTPVLAHDIVHCRRPLIDQILVLFMLRHVISSGSRSVGFYYASQEGQGQAKGFKFWWSQLSVYPLELNEIQDGFGAQEFSLPFIQTAIPDLVWAIASHGMYESFSISKVKVSKV</sequence>
<keyword evidence="3" id="KW-1185">Reference proteome</keyword>
<dbReference type="PANTHER" id="PTHR10292:SF1">
    <property type="entry name" value="CLATHRIN HEAVY CHAIN"/>
    <property type="match status" value="1"/>
</dbReference>
<dbReference type="InterPro" id="IPR055358">
    <property type="entry name" value="CHCR"/>
</dbReference>
<evidence type="ECO:0000313" key="2">
    <source>
        <dbReference type="EMBL" id="KDR74577.1"/>
    </source>
</evidence>
<dbReference type="GO" id="GO:0006898">
    <property type="term" value="P:receptor-mediated endocytosis"/>
    <property type="evidence" value="ECO:0007669"/>
    <property type="project" value="TreeGrafter"/>
</dbReference>
<protein>
    <submittedName>
        <fullName evidence="2">Uncharacterized protein</fullName>
    </submittedName>
</protein>
<dbReference type="EMBL" id="KL142383">
    <property type="protein sequence ID" value="KDR74577.1"/>
    <property type="molecule type" value="Genomic_DNA"/>
</dbReference>
<evidence type="ECO:0000313" key="3">
    <source>
        <dbReference type="Proteomes" id="UP000027222"/>
    </source>
</evidence>
<accession>A0A067SWZ8</accession>
<reference evidence="3" key="1">
    <citation type="journal article" date="2014" name="Proc. Natl. Acad. Sci. U.S.A.">
        <title>Extensive sampling of basidiomycete genomes demonstrates inadequacy of the white-rot/brown-rot paradigm for wood decay fungi.</title>
        <authorList>
            <person name="Riley R."/>
            <person name="Salamov A.A."/>
            <person name="Brown D.W."/>
            <person name="Nagy L.G."/>
            <person name="Floudas D."/>
            <person name="Held B.W."/>
            <person name="Levasseur A."/>
            <person name="Lombard V."/>
            <person name="Morin E."/>
            <person name="Otillar R."/>
            <person name="Lindquist E.A."/>
            <person name="Sun H."/>
            <person name="LaButti K.M."/>
            <person name="Schmutz J."/>
            <person name="Jabbour D."/>
            <person name="Luo H."/>
            <person name="Baker S.E."/>
            <person name="Pisabarro A.G."/>
            <person name="Walton J.D."/>
            <person name="Blanchette R.A."/>
            <person name="Henrissat B."/>
            <person name="Martin F."/>
            <person name="Cullen D."/>
            <person name="Hibbett D.S."/>
            <person name="Grigoriev I.V."/>
        </authorList>
    </citation>
    <scope>NUCLEOTIDE SEQUENCE [LARGE SCALE GENOMIC DNA]</scope>
    <source>
        <strain evidence="3">CBS 339.88</strain>
    </source>
</reference>
<dbReference type="HOGENOM" id="CLU_1151859_0_0_1"/>
<dbReference type="PANTHER" id="PTHR10292">
    <property type="entry name" value="CLATHRIN HEAVY CHAIN RELATED"/>
    <property type="match status" value="1"/>
</dbReference>
<evidence type="ECO:0000256" key="1">
    <source>
        <dbReference type="PROSITE-ProRule" id="PRU01006"/>
    </source>
</evidence>
<dbReference type="GO" id="GO:0071439">
    <property type="term" value="C:clathrin complex"/>
    <property type="evidence" value="ECO:0007669"/>
    <property type="project" value="TreeGrafter"/>
</dbReference>
<dbReference type="SMART" id="SM00299">
    <property type="entry name" value="CLH"/>
    <property type="match status" value="1"/>
</dbReference>
<dbReference type="Proteomes" id="UP000027222">
    <property type="component" value="Unassembled WGS sequence"/>
</dbReference>
<dbReference type="SUPFAM" id="SSF48371">
    <property type="entry name" value="ARM repeat"/>
    <property type="match status" value="1"/>
</dbReference>